<dbReference type="Gene3D" id="3.40.50.1390">
    <property type="entry name" value="Resolvase, N-terminal catalytic domain"/>
    <property type="match status" value="1"/>
</dbReference>
<gene>
    <name evidence="4" type="ordered locus">RHOM_11300</name>
</gene>
<dbReference type="eggNOG" id="COG1961">
    <property type="taxonomic scope" value="Bacteria"/>
</dbReference>
<dbReference type="Gene3D" id="3.90.1750.20">
    <property type="entry name" value="Putative Large Serine Recombinase, Chain B, Domain 2"/>
    <property type="match status" value="1"/>
</dbReference>
<dbReference type="GO" id="GO:0003677">
    <property type="term" value="F:DNA binding"/>
    <property type="evidence" value="ECO:0007669"/>
    <property type="project" value="InterPro"/>
</dbReference>
<reference evidence="4 5" key="1">
    <citation type="journal article" date="2015" name="Genome Announc.">
        <title>Complete genome sequence of the human gut symbiont Roseburia hominis.</title>
        <authorList>
            <person name="Travis A.J."/>
            <person name="Kelly D."/>
            <person name="Flint H.J."/>
            <person name="Aminov R.I."/>
        </authorList>
    </citation>
    <scope>NUCLEOTIDE SEQUENCE [LARGE SCALE GENOMIC DNA]</scope>
    <source>
        <strain evidence="5">DSM 16839 / JCM 17582 / NCIMB 14029 / A2-183</strain>
    </source>
</reference>
<evidence type="ECO:0000256" key="1">
    <source>
        <dbReference type="SAM" id="Coils"/>
    </source>
</evidence>
<dbReference type="SUPFAM" id="SSF53041">
    <property type="entry name" value="Resolvase-like"/>
    <property type="match status" value="1"/>
</dbReference>
<dbReference type="InterPro" id="IPR006119">
    <property type="entry name" value="Resolv_N"/>
</dbReference>
<dbReference type="PANTHER" id="PTHR30461">
    <property type="entry name" value="DNA-INVERTASE FROM LAMBDOID PROPHAGE"/>
    <property type="match status" value="1"/>
</dbReference>
<dbReference type="OrthoDB" id="9781670at2"/>
<dbReference type="Pfam" id="PF00239">
    <property type="entry name" value="Resolvase"/>
    <property type="match status" value="1"/>
</dbReference>
<dbReference type="InterPro" id="IPR036162">
    <property type="entry name" value="Resolvase-like_N_sf"/>
</dbReference>
<keyword evidence="1" id="KW-0175">Coiled coil</keyword>
<dbReference type="InterPro" id="IPR050639">
    <property type="entry name" value="SSR_resolvase"/>
</dbReference>
<dbReference type="GeneID" id="93724012"/>
<keyword evidence="5" id="KW-1185">Reference proteome</keyword>
<dbReference type="InterPro" id="IPR011109">
    <property type="entry name" value="DNA_bind_recombinase_dom"/>
</dbReference>
<dbReference type="InterPro" id="IPR025827">
    <property type="entry name" value="Zn_ribbon_recom_dom"/>
</dbReference>
<protein>
    <recommendedName>
        <fullName evidence="6">Recombinase family protein</fullName>
    </recommendedName>
</protein>
<dbReference type="EMBL" id="CP003040">
    <property type="protein sequence ID" value="AEN97368.1"/>
    <property type="molecule type" value="Genomic_DNA"/>
</dbReference>
<dbReference type="PROSITE" id="PS51737">
    <property type="entry name" value="RECOMBINASE_DNA_BIND"/>
    <property type="match status" value="1"/>
</dbReference>
<dbReference type="PANTHER" id="PTHR30461:SF23">
    <property type="entry name" value="DNA RECOMBINASE-RELATED"/>
    <property type="match status" value="1"/>
</dbReference>
<feature type="domain" description="Resolvase/invertase-type recombinase catalytic" evidence="2">
    <location>
        <begin position="14"/>
        <end position="160"/>
    </location>
</feature>
<evidence type="ECO:0000313" key="5">
    <source>
        <dbReference type="Proteomes" id="UP000008178"/>
    </source>
</evidence>
<dbReference type="SMART" id="SM00857">
    <property type="entry name" value="Resolvase"/>
    <property type="match status" value="1"/>
</dbReference>
<dbReference type="RefSeq" id="WP_014080379.1">
    <property type="nucleotide sequence ID" value="NC_015977.1"/>
</dbReference>
<feature type="coiled-coil region" evidence="1">
    <location>
        <begin position="379"/>
        <end position="433"/>
    </location>
</feature>
<evidence type="ECO:0000313" key="4">
    <source>
        <dbReference type="EMBL" id="AEN97368.1"/>
    </source>
</evidence>
<dbReference type="GO" id="GO:0000150">
    <property type="term" value="F:DNA strand exchange activity"/>
    <property type="evidence" value="ECO:0007669"/>
    <property type="project" value="InterPro"/>
</dbReference>
<dbReference type="AlphaFoldDB" id="G2SXL1"/>
<accession>G2SXL1</accession>
<name>G2SXL1_ROSHA</name>
<proteinExistence type="predicted"/>
<evidence type="ECO:0000259" key="3">
    <source>
        <dbReference type="PROSITE" id="PS51737"/>
    </source>
</evidence>
<organism evidence="4 5">
    <name type="scientific">Roseburia hominis (strain DSM 16839 / JCM 17582 / NCIMB 14029 / A2-183)</name>
    <dbReference type="NCBI Taxonomy" id="585394"/>
    <lineage>
        <taxon>Bacteria</taxon>
        <taxon>Bacillati</taxon>
        <taxon>Bacillota</taxon>
        <taxon>Clostridia</taxon>
        <taxon>Lachnospirales</taxon>
        <taxon>Lachnospiraceae</taxon>
        <taxon>Roseburia</taxon>
    </lineage>
</organism>
<dbReference type="BioCyc" id="RHOM585394:G1H02-2256-MONOMER"/>
<evidence type="ECO:0000259" key="2">
    <source>
        <dbReference type="PROSITE" id="PS51736"/>
    </source>
</evidence>
<sequence length="528" mass="60042">MLFLKKYKYNDNNLAICYYRFSSHAQNEASIDQQREQAKFFAQTHDLKIIKEYSDEAISGTTDNRPGFQQMLSEVAKLKPSTLIVWKVDRLGRDRTNIAIAKDTLRRAGCRVKYVAETVANEDTPESQFTEAMLESMAEFYSAQLRVNVMRGMRYNAEHALYNGHKTLGYAVDGEKHYVIDEETAPVVRRIFEQYASGVPMQQIMNELNDAGIKTTRGNEFTINSLRHILHNRAYIGEYHYNDIVIPDGMPSIIPCELFKTAQERFELNRRIKCHKSSTMAKNVSESRFWLTGKLYCGKCGESMHGLSGTSKTGATHYYYACNNHRKHKCTLKNIPQHQMELNVISILKTFLNDSENLASLAVDIANYHKSRNDNSAFIASLEEMLKQNEKQITNIVNAIANGAMSSALTDKLQQLEIEKGSLTDAIEVEQAKARLIVDEHSVKEYFKQYANANLDDAEIRDSVLNYFVDKIYVYDDKITVTGCFSGEPTEIPFTEFSEFDCETVSSILKSAMQGAFFMGKCGIFTSP</sequence>
<dbReference type="HOGENOM" id="CLU_010686_18_11_9"/>
<dbReference type="CDD" id="cd00338">
    <property type="entry name" value="Ser_Recombinase"/>
    <property type="match status" value="1"/>
</dbReference>
<dbReference type="Pfam" id="PF07508">
    <property type="entry name" value="Recombinase"/>
    <property type="match status" value="1"/>
</dbReference>
<dbReference type="Proteomes" id="UP000008178">
    <property type="component" value="Chromosome"/>
</dbReference>
<evidence type="ECO:0008006" key="6">
    <source>
        <dbReference type="Google" id="ProtNLM"/>
    </source>
</evidence>
<feature type="domain" description="Recombinase" evidence="3">
    <location>
        <begin position="167"/>
        <end position="272"/>
    </location>
</feature>
<dbReference type="Pfam" id="PF13408">
    <property type="entry name" value="Zn_ribbon_recom"/>
    <property type="match status" value="1"/>
</dbReference>
<dbReference type="KEGG" id="rho:RHOM_11300"/>
<dbReference type="STRING" id="585394.RHOM_11300"/>
<dbReference type="InterPro" id="IPR038109">
    <property type="entry name" value="DNA_bind_recomb_sf"/>
</dbReference>
<dbReference type="PROSITE" id="PS51736">
    <property type="entry name" value="RECOMBINASES_3"/>
    <property type="match status" value="1"/>
</dbReference>